<evidence type="ECO:0000313" key="5">
    <source>
        <dbReference type="EMBL" id="EWC45236.1"/>
    </source>
</evidence>
<sequence length="444" mass="47869">MKAALLSTLAVLANLRHVSAANAFFYTSPDAPSTDRPNKPEVLSPLEARLALAARLGVSQYHQVGNGVNIYKLERVSSPRRTLWVDKHDVDGTIMITVGGVTDMDGFGYPRSSFEIDDVPEFGDVGRLVKRLESESEHAMGSQGRSLYSNSNGGFVGVVSPAHTSGIDLVPQLNQWSAFEDAVGKSDASRFSSEKPSDVDFLEEYMVLKTIMDKTFGQVQAEKATMFVHLASLESIARKDGVNSQKHKIAAKLMATAIKNIVSAASGYPSIIGLIPPTSTNSKRNTEFIGDFDIKMMKRKEVPLVPTHASKPVAVEDTSAATPLLKDSKKPARPRPGCFESRDVCGNTTNSCNGRGSCIKSTTQSNCWSCTCNPTVVNVNGFNKTTHWGGNACQKKDVSVPFLLFTGFAIAMTLGISWTINKMLSLSAEELPGELSAGVAVVRK</sequence>
<name>W7HML0_9PEZI</name>
<keyword evidence="1" id="KW-0472">Membrane</keyword>
<dbReference type="Pfam" id="PF12955">
    <property type="entry name" value="Vps3844_C"/>
    <property type="match status" value="1"/>
</dbReference>
<keyword evidence="2" id="KW-0732">Signal</keyword>
<protein>
    <submittedName>
        <fullName evidence="5">Uncharacterized protein</fullName>
    </submittedName>
</protein>
<feature type="transmembrane region" description="Helical" evidence="1">
    <location>
        <begin position="400"/>
        <end position="420"/>
    </location>
</feature>
<gene>
    <name evidence="5" type="ORF">DRE_05963</name>
</gene>
<dbReference type="Pfam" id="PF21656">
    <property type="entry name" value="DUF6859"/>
    <property type="match status" value="1"/>
</dbReference>
<dbReference type="InterPro" id="IPR024382">
    <property type="entry name" value="Vps3844_C"/>
</dbReference>
<feature type="chain" id="PRO_5004893566" evidence="2">
    <location>
        <begin position="21"/>
        <end position="444"/>
    </location>
</feature>
<keyword evidence="1" id="KW-0812">Transmembrane</keyword>
<dbReference type="HOGENOM" id="CLU_054960_0_0_1"/>
<feature type="signal peptide" evidence="2">
    <location>
        <begin position="1"/>
        <end position="20"/>
    </location>
</feature>
<dbReference type="AlphaFoldDB" id="W7HML0"/>
<keyword evidence="6" id="KW-1185">Reference proteome</keyword>
<evidence type="ECO:0000259" key="4">
    <source>
        <dbReference type="Pfam" id="PF21656"/>
    </source>
</evidence>
<dbReference type="InterPro" id="IPR049205">
    <property type="entry name" value="Vps3844_N"/>
</dbReference>
<keyword evidence="1" id="KW-1133">Transmembrane helix</keyword>
<dbReference type="GO" id="GO:0005783">
    <property type="term" value="C:endoplasmic reticulum"/>
    <property type="evidence" value="ECO:0007669"/>
    <property type="project" value="TreeGrafter"/>
</dbReference>
<dbReference type="Proteomes" id="UP000024837">
    <property type="component" value="Unassembled WGS sequence"/>
</dbReference>
<evidence type="ECO:0000256" key="2">
    <source>
        <dbReference type="SAM" id="SignalP"/>
    </source>
</evidence>
<accession>W7HML0</accession>
<feature type="domain" description="Vacuolar sorting protein Vps3844 C-terminal" evidence="3">
    <location>
        <begin position="338"/>
        <end position="437"/>
    </location>
</feature>
<dbReference type="OrthoDB" id="5583277at2759"/>
<evidence type="ECO:0000256" key="1">
    <source>
        <dbReference type="SAM" id="Phobius"/>
    </source>
</evidence>
<dbReference type="PANTHER" id="PTHR36853:SF1">
    <property type="entry name" value="DUF3844 DOMAIN-CONTAINING PROTEIN"/>
    <property type="match status" value="1"/>
</dbReference>
<evidence type="ECO:0000313" key="6">
    <source>
        <dbReference type="Proteomes" id="UP000024837"/>
    </source>
</evidence>
<reference evidence="5 6" key="1">
    <citation type="submission" date="2013-05" db="EMBL/GenBank/DDBJ databases">
        <title>Drechslerella stenobrocha genome reveals carnivorous origination and mechanical trapping mechanism of predatory fungi.</title>
        <authorList>
            <person name="Liu X."/>
            <person name="Zhang W."/>
            <person name="Liu K."/>
        </authorList>
    </citation>
    <scope>NUCLEOTIDE SEQUENCE [LARGE SCALE GENOMIC DNA]</scope>
    <source>
        <strain evidence="5 6">248</strain>
    </source>
</reference>
<dbReference type="PANTHER" id="PTHR36853">
    <property type="entry name" value="EXPRESSED PROTEIN"/>
    <property type="match status" value="1"/>
</dbReference>
<dbReference type="InterPro" id="IPR053065">
    <property type="entry name" value="Archenteron_Induction-Rel"/>
</dbReference>
<organism evidence="5 6">
    <name type="scientific">Drechslerella stenobrocha 248</name>
    <dbReference type="NCBI Taxonomy" id="1043628"/>
    <lineage>
        <taxon>Eukaryota</taxon>
        <taxon>Fungi</taxon>
        <taxon>Dikarya</taxon>
        <taxon>Ascomycota</taxon>
        <taxon>Pezizomycotina</taxon>
        <taxon>Orbiliomycetes</taxon>
        <taxon>Orbiliales</taxon>
        <taxon>Orbiliaceae</taxon>
        <taxon>Drechslerella</taxon>
    </lineage>
</organism>
<proteinExistence type="predicted"/>
<evidence type="ECO:0000259" key="3">
    <source>
        <dbReference type="Pfam" id="PF12955"/>
    </source>
</evidence>
<feature type="domain" description="Vacuolar sorting protein Vps3844 N-terminal" evidence="4">
    <location>
        <begin position="41"/>
        <end position="134"/>
    </location>
</feature>
<dbReference type="EMBL" id="KI966429">
    <property type="protein sequence ID" value="EWC45236.1"/>
    <property type="molecule type" value="Genomic_DNA"/>
</dbReference>